<dbReference type="EMBL" id="BK016265">
    <property type="protein sequence ID" value="DAG06074.1"/>
    <property type="molecule type" value="Genomic_DNA"/>
</dbReference>
<reference evidence="1" key="1">
    <citation type="journal article" date="2021" name="Proc. Natl. Acad. Sci. U.S.A.">
        <title>A Catalog of Tens of Thousands of Viruses from Human Metagenomes Reveals Hidden Associations with Chronic Diseases.</title>
        <authorList>
            <person name="Tisza M.J."/>
            <person name="Buck C.B."/>
        </authorList>
    </citation>
    <scope>NUCLEOTIDE SEQUENCE</scope>
    <source>
        <strain evidence="1">CtkfK18</strain>
    </source>
</reference>
<evidence type="ECO:0000313" key="1">
    <source>
        <dbReference type="EMBL" id="DAG06074.1"/>
    </source>
</evidence>
<protein>
    <submittedName>
        <fullName evidence="1">Uncharacterized protein</fullName>
    </submittedName>
</protein>
<accession>A0A8S5VH20</accession>
<name>A0A8S5VH20_9CAUD</name>
<sequence>MYDNKIGDIDMYFNDIKYLLGMVRSRRYHWDLESGVEIYNHILGLIVNIYDYIAKNKPNELYIVRNEMNNLDVVLDILELIVASPIQNVITYNKLGMIENVNRLLSNIDTIEGEDKKYIESRLGNLYNWKIWDGKLKRDFCILFIASVYMSTNINCYDAYVLIYNATLNKILKDFYLEIPSMNIREMQGNINMESIINEIWFMAINHQWNPRNPENHKKFYEFGAYDLWNNYQAYLCDFYDGLASVAMEIIDEVMRLIGPVKSNIIIAYIKIKMAIFEDYVCSEYGTNPKLGQVEVRTV</sequence>
<organism evidence="1">
    <name type="scientific">Myoviridae sp. ctkfK18</name>
    <dbReference type="NCBI Taxonomy" id="2825165"/>
    <lineage>
        <taxon>Viruses</taxon>
        <taxon>Duplodnaviria</taxon>
        <taxon>Heunggongvirae</taxon>
        <taxon>Uroviricota</taxon>
        <taxon>Caudoviricetes</taxon>
    </lineage>
</organism>
<proteinExistence type="predicted"/>